<name>A0A0A8ZS40_ARUDO</name>
<reference evidence="1" key="2">
    <citation type="journal article" date="2015" name="Data Brief">
        <title>Shoot transcriptome of the giant reed, Arundo donax.</title>
        <authorList>
            <person name="Barrero R.A."/>
            <person name="Guerrero F.D."/>
            <person name="Moolhuijzen P."/>
            <person name="Goolsby J.A."/>
            <person name="Tidwell J."/>
            <person name="Bellgard S.E."/>
            <person name="Bellgard M.I."/>
        </authorList>
    </citation>
    <scope>NUCLEOTIDE SEQUENCE</scope>
    <source>
        <tissue evidence="1">Shoot tissue taken approximately 20 cm above the soil surface</tissue>
    </source>
</reference>
<reference evidence="1" key="1">
    <citation type="submission" date="2014-09" db="EMBL/GenBank/DDBJ databases">
        <authorList>
            <person name="Magalhaes I.L.F."/>
            <person name="Oliveira U."/>
            <person name="Santos F.R."/>
            <person name="Vidigal T.H.D.A."/>
            <person name="Brescovit A.D."/>
            <person name="Santos A.J."/>
        </authorList>
    </citation>
    <scope>NUCLEOTIDE SEQUENCE</scope>
    <source>
        <tissue evidence="1">Shoot tissue taken approximately 20 cm above the soil surface</tissue>
    </source>
</reference>
<organism evidence="1">
    <name type="scientific">Arundo donax</name>
    <name type="common">Giant reed</name>
    <name type="synonym">Donax arundinaceus</name>
    <dbReference type="NCBI Taxonomy" id="35708"/>
    <lineage>
        <taxon>Eukaryota</taxon>
        <taxon>Viridiplantae</taxon>
        <taxon>Streptophyta</taxon>
        <taxon>Embryophyta</taxon>
        <taxon>Tracheophyta</taxon>
        <taxon>Spermatophyta</taxon>
        <taxon>Magnoliopsida</taxon>
        <taxon>Liliopsida</taxon>
        <taxon>Poales</taxon>
        <taxon>Poaceae</taxon>
        <taxon>PACMAD clade</taxon>
        <taxon>Arundinoideae</taxon>
        <taxon>Arundineae</taxon>
        <taxon>Arundo</taxon>
    </lineage>
</organism>
<proteinExistence type="predicted"/>
<dbReference type="EMBL" id="GBRH01255656">
    <property type="protein sequence ID" value="JAD42239.1"/>
    <property type="molecule type" value="Transcribed_RNA"/>
</dbReference>
<evidence type="ECO:0000313" key="1">
    <source>
        <dbReference type="EMBL" id="JAD42239.1"/>
    </source>
</evidence>
<accession>A0A0A8ZS40</accession>
<protein>
    <submittedName>
        <fullName evidence="1">Uncharacterized protein</fullName>
    </submittedName>
</protein>
<sequence length="9" mass="1182">MTLDPSFWW</sequence>